<proteinExistence type="predicted"/>
<keyword evidence="6" id="KW-1185">Reference proteome</keyword>
<dbReference type="Gene3D" id="1.25.40.10">
    <property type="entry name" value="Tetratricopeptide repeat domain"/>
    <property type="match status" value="1"/>
</dbReference>
<dbReference type="InterPro" id="IPR041664">
    <property type="entry name" value="AAA_16"/>
</dbReference>
<dbReference type="GO" id="GO:0003677">
    <property type="term" value="F:DNA binding"/>
    <property type="evidence" value="ECO:0007669"/>
    <property type="project" value="UniProtKB-KW"/>
</dbReference>
<dbReference type="SUPFAM" id="SSF46894">
    <property type="entry name" value="C-terminal effector domain of the bipartite response regulators"/>
    <property type="match status" value="1"/>
</dbReference>
<dbReference type="Gene3D" id="1.10.10.10">
    <property type="entry name" value="Winged helix-like DNA-binding domain superfamily/Winged helix DNA-binding domain"/>
    <property type="match status" value="1"/>
</dbReference>
<organism evidence="5 6">
    <name type="scientific">Nocardia goodfellowii</name>
    <dbReference type="NCBI Taxonomy" id="882446"/>
    <lineage>
        <taxon>Bacteria</taxon>
        <taxon>Bacillati</taxon>
        <taxon>Actinomycetota</taxon>
        <taxon>Actinomycetes</taxon>
        <taxon>Mycobacteriales</taxon>
        <taxon>Nocardiaceae</taxon>
        <taxon>Nocardia</taxon>
    </lineage>
</organism>
<keyword evidence="1" id="KW-0805">Transcription regulation</keyword>
<evidence type="ECO:0000313" key="5">
    <source>
        <dbReference type="EMBL" id="MBP2191141.1"/>
    </source>
</evidence>
<dbReference type="SMART" id="SM00421">
    <property type="entry name" value="HTH_LUXR"/>
    <property type="match status" value="1"/>
</dbReference>
<gene>
    <name evidence="5" type="ORF">BJ987_004042</name>
</gene>
<dbReference type="SUPFAM" id="SSF48452">
    <property type="entry name" value="TPR-like"/>
    <property type="match status" value="1"/>
</dbReference>
<evidence type="ECO:0000313" key="6">
    <source>
        <dbReference type="Proteomes" id="UP001519325"/>
    </source>
</evidence>
<protein>
    <submittedName>
        <fullName evidence="5">DNA-binding CsgD family transcriptional regulator</fullName>
    </submittedName>
</protein>
<comment type="caution">
    <text evidence="5">The sequence shown here is derived from an EMBL/GenBank/DDBJ whole genome shotgun (WGS) entry which is preliminary data.</text>
</comment>
<feature type="domain" description="HTH luxR-type" evidence="4">
    <location>
        <begin position="843"/>
        <end position="909"/>
    </location>
</feature>
<dbReference type="Pfam" id="PF00196">
    <property type="entry name" value="GerE"/>
    <property type="match status" value="1"/>
</dbReference>
<dbReference type="PROSITE" id="PS00622">
    <property type="entry name" value="HTH_LUXR_1"/>
    <property type="match status" value="1"/>
</dbReference>
<dbReference type="InterPro" id="IPR036388">
    <property type="entry name" value="WH-like_DNA-bd_sf"/>
</dbReference>
<dbReference type="InterPro" id="IPR011990">
    <property type="entry name" value="TPR-like_helical_dom_sf"/>
</dbReference>
<evidence type="ECO:0000256" key="3">
    <source>
        <dbReference type="ARBA" id="ARBA00023163"/>
    </source>
</evidence>
<keyword evidence="2 5" id="KW-0238">DNA-binding</keyword>
<dbReference type="InterPro" id="IPR000792">
    <property type="entry name" value="Tscrpt_reg_LuxR_C"/>
</dbReference>
<evidence type="ECO:0000259" key="4">
    <source>
        <dbReference type="PROSITE" id="PS50043"/>
    </source>
</evidence>
<accession>A0ABS4QKF6</accession>
<dbReference type="PANTHER" id="PTHR44688:SF16">
    <property type="entry name" value="DNA-BINDING TRANSCRIPTIONAL ACTIVATOR DEVR_DOSR"/>
    <property type="match status" value="1"/>
</dbReference>
<keyword evidence="3" id="KW-0804">Transcription</keyword>
<dbReference type="InterPro" id="IPR027417">
    <property type="entry name" value="P-loop_NTPase"/>
</dbReference>
<dbReference type="PANTHER" id="PTHR44688">
    <property type="entry name" value="DNA-BINDING TRANSCRIPTIONAL ACTIVATOR DEVR_DOSR"/>
    <property type="match status" value="1"/>
</dbReference>
<dbReference type="Proteomes" id="UP001519325">
    <property type="component" value="Unassembled WGS sequence"/>
</dbReference>
<dbReference type="Pfam" id="PF13191">
    <property type="entry name" value="AAA_16"/>
    <property type="match status" value="1"/>
</dbReference>
<dbReference type="InterPro" id="IPR016032">
    <property type="entry name" value="Sig_transdc_resp-reg_C-effctor"/>
</dbReference>
<name>A0ABS4QKF6_9NOCA</name>
<evidence type="ECO:0000256" key="1">
    <source>
        <dbReference type="ARBA" id="ARBA00023015"/>
    </source>
</evidence>
<dbReference type="EMBL" id="JAGGMR010000001">
    <property type="protein sequence ID" value="MBP2191141.1"/>
    <property type="molecule type" value="Genomic_DNA"/>
</dbReference>
<dbReference type="PROSITE" id="PS50043">
    <property type="entry name" value="HTH_LUXR_2"/>
    <property type="match status" value="1"/>
</dbReference>
<evidence type="ECO:0000256" key="2">
    <source>
        <dbReference type="ARBA" id="ARBA00023125"/>
    </source>
</evidence>
<sequence>MLERIGAKPTGVTLIDIVGDPGSGKTYLLGAVQRAAERNGVPTLVAHCAEADPRTPFLPVINALGARAELSPAAVEVLTRLSAPVGAGPVLDGRLLSAIRRLLGEAPGRGAMIVLDDFHLADDGSIELIGFLLRCATPTPLTVILARRPRPIPPRAQAFLVNSPDSEAAFRIVLESLPITRAAELLELGPEDPVLADLYRRAGGNPLYLRTLCELATEPGLDLADTAFGARVLSEIVTLDPAQLTVLEAVAVVGEPCDVDTLTAVTRLDRSQVCAAATALLGRDLVRRCSAHQDGLTIRHCLVGALVLAQADPCRRARTHRRIADLLEKRGAPPIARAPHLVSIGASTARDLDVLIAAAGEAMPAAPESAVHWLTAVLRRTEQPMLPDRVDVLVALTRASFAAGAIDQARGLLRELQTWVPAVTVDAIEFCAVVTASFGGYAEALEILRTALGTGDFRSPTETLALLLAKGTAQFLTGDLPSCHDLAELRRLAEVAGDPAQCAMVSALCGLREVWHRATTQSSVTLARCAWIVDSTPDSAFATSPACFAVLGWAEALVGHLAEAERHLSRGVLLAGRQGDNYLHPVLLAGLGYTYQELGRFVEAERAILEAAAAQHELVDDSEPALIIGLQARNVATTRRLHRTVGDADDYEAMCALWPRDSRWTRIAVLALADAALLIQDFELSASLVLRAGGGVELRDLPSSLRPRCYQALTAASVHASAAADRWAEYAAESAAASLPQEHAFVITARGHLDRSRGDVRAAARRYEEAAELFSIAKMPGAQARALLEAARSATEAGDTAAATALLVLTKQLARECASAGVYEAAEEVARMLGRLDPELLDPTPAFAELTGREREIARLIATTGMRTREIAEQLGVSPRTVDAHLARIYRKLNISSRAALAALSAGTFPLSTSPL</sequence>
<dbReference type="SUPFAM" id="SSF52540">
    <property type="entry name" value="P-loop containing nucleoside triphosphate hydrolases"/>
    <property type="match status" value="1"/>
</dbReference>
<dbReference type="CDD" id="cd06170">
    <property type="entry name" value="LuxR_C_like"/>
    <property type="match status" value="1"/>
</dbReference>
<reference evidence="5 6" key="1">
    <citation type="submission" date="2021-03" db="EMBL/GenBank/DDBJ databases">
        <title>Sequencing the genomes of 1000 actinobacteria strains.</title>
        <authorList>
            <person name="Klenk H.-P."/>
        </authorList>
    </citation>
    <scope>NUCLEOTIDE SEQUENCE [LARGE SCALE GENOMIC DNA]</scope>
    <source>
        <strain evidence="5 6">DSM 45516</strain>
    </source>
</reference>